<accession>A0ACB8QJ37</accession>
<name>A0ACB8QJ37_9AGAM</name>
<feature type="non-terminal residue" evidence="1">
    <location>
        <position position="1"/>
    </location>
</feature>
<feature type="non-terminal residue" evidence="1">
    <location>
        <position position="84"/>
    </location>
</feature>
<evidence type="ECO:0000313" key="1">
    <source>
        <dbReference type="EMBL" id="KAI0031824.1"/>
    </source>
</evidence>
<gene>
    <name evidence="1" type="ORF">K488DRAFT_20354</name>
</gene>
<keyword evidence="2" id="KW-1185">Reference proteome</keyword>
<reference evidence="1" key="1">
    <citation type="submission" date="2021-02" db="EMBL/GenBank/DDBJ databases">
        <authorList>
            <consortium name="DOE Joint Genome Institute"/>
            <person name="Ahrendt S."/>
            <person name="Looney B.P."/>
            <person name="Miyauchi S."/>
            <person name="Morin E."/>
            <person name="Drula E."/>
            <person name="Courty P.E."/>
            <person name="Chicoki N."/>
            <person name="Fauchery L."/>
            <person name="Kohler A."/>
            <person name="Kuo A."/>
            <person name="Labutti K."/>
            <person name="Pangilinan J."/>
            <person name="Lipzen A."/>
            <person name="Riley R."/>
            <person name="Andreopoulos W."/>
            <person name="He G."/>
            <person name="Johnson J."/>
            <person name="Barry K.W."/>
            <person name="Grigoriev I.V."/>
            <person name="Nagy L."/>
            <person name="Hibbett D."/>
            <person name="Henrissat B."/>
            <person name="Matheny P.B."/>
            <person name="Labbe J."/>
            <person name="Martin F."/>
        </authorList>
    </citation>
    <scope>NUCLEOTIDE SEQUENCE</scope>
    <source>
        <strain evidence="1">EC-137</strain>
    </source>
</reference>
<comment type="caution">
    <text evidence="1">The sequence shown here is derived from an EMBL/GenBank/DDBJ whole genome shotgun (WGS) entry which is preliminary data.</text>
</comment>
<reference evidence="1" key="2">
    <citation type="journal article" date="2022" name="New Phytol.">
        <title>Evolutionary transition to the ectomycorrhizal habit in the genomes of a hyperdiverse lineage of mushroom-forming fungi.</title>
        <authorList>
            <person name="Looney B."/>
            <person name="Miyauchi S."/>
            <person name="Morin E."/>
            <person name="Drula E."/>
            <person name="Courty P.E."/>
            <person name="Kohler A."/>
            <person name="Kuo A."/>
            <person name="LaButti K."/>
            <person name="Pangilinan J."/>
            <person name="Lipzen A."/>
            <person name="Riley R."/>
            <person name="Andreopoulos W."/>
            <person name="He G."/>
            <person name="Johnson J."/>
            <person name="Nolan M."/>
            <person name="Tritt A."/>
            <person name="Barry K.W."/>
            <person name="Grigoriev I.V."/>
            <person name="Nagy L.G."/>
            <person name="Hibbett D."/>
            <person name="Henrissat B."/>
            <person name="Matheny P.B."/>
            <person name="Labbe J."/>
            <person name="Martin F.M."/>
        </authorList>
    </citation>
    <scope>NUCLEOTIDE SEQUENCE</scope>
    <source>
        <strain evidence="1">EC-137</strain>
    </source>
</reference>
<dbReference type="EMBL" id="MU273566">
    <property type="protein sequence ID" value="KAI0031824.1"/>
    <property type="molecule type" value="Genomic_DNA"/>
</dbReference>
<proteinExistence type="predicted"/>
<organism evidence="1 2">
    <name type="scientific">Vararia minispora EC-137</name>
    <dbReference type="NCBI Taxonomy" id="1314806"/>
    <lineage>
        <taxon>Eukaryota</taxon>
        <taxon>Fungi</taxon>
        <taxon>Dikarya</taxon>
        <taxon>Basidiomycota</taxon>
        <taxon>Agaricomycotina</taxon>
        <taxon>Agaricomycetes</taxon>
        <taxon>Russulales</taxon>
        <taxon>Lachnocladiaceae</taxon>
        <taxon>Vararia</taxon>
    </lineage>
</organism>
<evidence type="ECO:0000313" key="2">
    <source>
        <dbReference type="Proteomes" id="UP000814128"/>
    </source>
</evidence>
<protein>
    <submittedName>
        <fullName evidence="1">Uncharacterized protein</fullName>
    </submittedName>
</protein>
<dbReference type="Proteomes" id="UP000814128">
    <property type="component" value="Unassembled WGS sequence"/>
</dbReference>
<sequence>ERTEKRVKWDRGLFNTVYFEETFDGPRVVPKLPVVGKGALAGSAKTQRLDTLGNLLNCSSPIEDVFAENIVVKKFVYDDDDEAK</sequence>